<feature type="transmembrane region" description="Helical" evidence="6">
    <location>
        <begin position="401"/>
        <end position="421"/>
    </location>
</feature>
<feature type="compositionally biased region" description="Basic and acidic residues" evidence="5">
    <location>
        <begin position="200"/>
        <end position="224"/>
    </location>
</feature>
<protein>
    <recommendedName>
        <fullName evidence="9">Vacuolar membrane PQ loop repeat protein</fullName>
    </recommendedName>
</protein>
<evidence type="ECO:0000256" key="5">
    <source>
        <dbReference type="SAM" id="MobiDB-lite"/>
    </source>
</evidence>
<evidence type="ECO:0000313" key="7">
    <source>
        <dbReference type="EMBL" id="KAK5094410.1"/>
    </source>
</evidence>
<dbReference type="InterPro" id="IPR051415">
    <property type="entry name" value="LAAT-1"/>
</dbReference>
<dbReference type="Pfam" id="PF04193">
    <property type="entry name" value="PQ-loop"/>
    <property type="match status" value="2"/>
</dbReference>
<keyword evidence="2 6" id="KW-0812">Transmembrane</keyword>
<feature type="transmembrane region" description="Helical" evidence="6">
    <location>
        <begin position="125"/>
        <end position="146"/>
    </location>
</feature>
<proteinExistence type="predicted"/>
<sequence length="492" mass="53835">MEQRASPKNGKPGQDSTIPRPRAKKVVQNCLSTDFRRVPHTTRATTHDVIERCQNSSCWSQLPRVMSHNTLTAMLIASGKHDDLQLTVHEAFSGVLGSVSLACWIFLLIPQLIENYRNQSAEAISLAFVIVWFLGDVANLLGAVGAGLVPTIIAIAVYFCISDGLLIGQVLYYGIRNKRREGQGLLESLKDVGVETDTGTQRHPDQPQEDRGSTDANELEREDTNPENEPLLSRKHSRQNSYSTYTIPGSADPKAVRDQLARRRSSSGSKTPAEFRAIRARRKSSSTAAASAQQEPLAKIFEEPDSERNTTSSPVAKILKNTLFIFGVVAVGSLGWLVAYKTGTWKPTPPESPDSSRQTTDSDANPAGAQFLGYLSAALYLCARLPQIWKNYREQSCEGLSLLFFILSLMGNATYGAGILAHSTEHNYVVKNVPWLLGSLGTMLEDGIVFWQFRLYANNGQDQPIVGDESAPSDATAERQVGGDNVVVGQRA</sequence>
<dbReference type="PANTHER" id="PTHR16201">
    <property type="entry name" value="SEVEN TRANSMEMBRANE PROTEIN 1-RELATED"/>
    <property type="match status" value="1"/>
</dbReference>
<reference evidence="7 8" key="1">
    <citation type="submission" date="2023-08" db="EMBL/GenBank/DDBJ databases">
        <title>Black Yeasts Isolated from many extreme environments.</title>
        <authorList>
            <person name="Coleine C."/>
            <person name="Stajich J.E."/>
            <person name="Selbmann L."/>
        </authorList>
    </citation>
    <scope>NUCLEOTIDE SEQUENCE [LARGE SCALE GENOMIC DNA]</scope>
    <source>
        <strain evidence="7 8">CCFEE 5885</strain>
    </source>
</reference>
<evidence type="ECO:0008006" key="9">
    <source>
        <dbReference type="Google" id="ProtNLM"/>
    </source>
</evidence>
<feature type="region of interest" description="Disordered" evidence="5">
    <location>
        <begin position="1"/>
        <end position="23"/>
    </location>
</feature>
<feature type="region of interest" description="Disordered" evidence="5">
    <location>
        <begin position="467"/>
        <end position="492"/>
    </location>
</feature>
<dbReference type="SMART" id="SM00679">
    <property type="entry name" value="CTNS"/>
    <property type="match status" value="2"/>
</dbReference>
<dbReference type="Gene3D" id="1.20.1280.290">
    <property type="match status" value="2"/>
</dbReference>
<keyword evidence="4 6" id="KW-0472">Membrane</keyword>
<feature type="transmembrane region" description="Helical" evidence="6">
    <location>
        <begin position="318"/>
        <end position="339"/>
    </location>
</feature>
<evidence type="ECO:0000256" key="6">
    <source>
        <dbReference type="SAM" id="Phobius"/>
    </source>
</evidence>
<feature type="transmembrane region" description="Helical" evidence="6">
    <location>
        <begin position="371"/>
        <end position="389"/>
    </location>
</feature>
<comment type="caution">
    <text evidence="7">The sequence shown here is derived from an EMBL/GenBank/DDBJ whole genome shotgun (WGS) entry which is preliminary data.</text>
</comment>
<name>A0ABR0KFY2_9EURO</name>
<evidence type="ECO:0000256" key="1">
    <source>
        <dbReference type="ARBA" id="ARBA00004141"/>
    </source>
</evidence>
<feature type="transmembrane region" description="Helical" evidence="6">
    <location>
        <begin position="152"/>
        <end position="175"/>
    </location>
</feature>
<dbReference type="EMBL" id="JAVRRG010000034">
    <property type="protein sequence ID" value="KAK5094410.1"/>
    <property type="molecule type" value="Genomic_DNA"/>
</dbReference>
<dbReference type="InterPro" id="IPR006603">
    <property type="entry name" value="PQ-loop_rpt"/>
</dbReference>
<comment type="subcellular location">
    <subcellularLocation>
        <location evidence="1">Membrane</location>
        <topology evidence="1">Multi-pass membrane protein</topology>
    </subcellularLocation>
</comment>
<keyword evidence="3 6" id="KW-1133">Transmembrane helix</keyword>
<accession>A0ABR0KFY2</accession>
<organism evidence="7 8">
    <name type="scientific">Lithohypha guttulata</name>
    <dbReference type="NCBI Taxonomy" id="1690604"/>
    <lineage>
        <taxon>Eukaryota</taxon>
        <taxon>Fungi</taxon>
        <taxon>Dikarya</taxon>
        <taxon>Ascomycota</taxon>
        <taxon>Pezizomycotina</taxon>
        <taxon>Eurotiomycetes</taxon>
        <taxon>Chaetothyriomycetidae</taxon>
        <taxon>Chaetothyriales</taxon>
        <taxon>Trichomeriaceae</taxon>
        <taxon>Lithohypha</taxon>
    </lineage>
</organism>
<feature type="transmembrane region" description="Helical" evidence="6">
    <location>
        <begin position="91"/>
        <end position="113"/>
    </location>
</feature>
<evidence type="ECO:0000256" key="2">
    <source>
        <dbReference type="ARBA" id="ARBA00022692"/>
    </source>
</evidence>
<keyword evidence="8" id="KW-1185">Reference proteome</keyword>
<evidence type="ECO:0000256" key="4">
    <source>
        <dbReference type="ARBA" id="ARBA00023136"/>
    </source>
</evidence>
<evidence type="ECO:0000313" key="8">
    <source>
        <dbReference type="Proteomes" id="UP001345013"/>
    </source>
</evidence>
<feature type="region of interest" description="Disordered" evidence="5">
    <location>
        <begin position="194"/>
        <end position="311"/>
    </location>
</feature>
<dbReference type="Proteomes" id="UP001345013">
    <property type="component" value="Unassembled WGS sequence"/>
</dbReference>
<evidence type="ECO:0000256" key="3">
    <source>
        <dbReference type="ARBA" id="ARBA00022989"/>
    </source>
</evidence>
<gene>
    <name evidence="7" type="ORF">LTR24_003564</name>
</gene>
<dbReference type="PANTHER" id="PTHR16201:SF44">
    <property type="entry name" value="SEVEN TRANSMEMBRANE PROTEIN 1"/>
    <property type="match status" value="1"/>
</dbReference>